<dbReference type="InterPro" id="IPR036514">
    <property type="entry name" value="SGNH_hydro_sf"/>
</dbReference>
<dbReference type="EMBL" id="JAULBC010000005">
    <property type="protein sequence ID" value="MEX6689191.1"/>
    <property type="molecule type" value="Genomic_DNA"/>
</dbReference>
<dbReference type="PANTHER" id="PTHR22901:SF0">
    <property type="entry name" value="SIALATE O-ACETYLESTERASE"/>
    <property type="match status" value="1"/>
</dbReference>
<dbReference type="InterPro" id="IPR008979">
    <property type="entry name" value="Galactose-bd-like_sf"/>
</dbReference>
<evidence type="ECO:0000256" key="1">
    <source>
        <dbReference type="ARBA" id="ARBA00022801"/>
    </source>
</evidence>
<dbReference type="InterPro" id="IPR005181">
    <property type="entry name" value="SASA"/>
</dbReference>
<dbReference type="PROSITE" id="PS51257">
    <property type="entry name" value="PROKAR_LIPOPROTEIN"/>
    <property type="match status" value="1"/>
</dbReference>
<dbReference type="Pfam" id="PF03629">
    <property type="entry name" value="SASA"/>
    <property type="match status" value="2"/>
</dbReference>
<accession>A0ABV3ZJD0</accession>
<name>A0ABV3ZJD0_9BACT</name>
<keyword evidence="1" id="KW-0378">Hydrolase</keyword>
<feature type="domain" description="Sialate O-acetylesterase" evidence="2">
    <location>
        <begin position="118"/>
        <end position="223"/>
    </location>
</feature>
<evidence type="ECO:0000313" key="4">
    <source>
        <dbReference type="Proteomes" id="UP001560573"/>
    </source>
</evidence>
<organism evidence="3 4">
    <name type="scientific">Danxiaibacter flavus</name>
    <dbReference type="NCBI Taxonomy" id="3049108"/>
    <lineage>
        <taxon>Bacteria</taxon>
        <taxon>Pseudomonadati</taxon>
        <taxon>Bacteroidota</taxon>
        <taxon>Chitinophagia</taxon>
        <taxon>Chitinophagales</taxon>
        <taxon>Chitinophagaceae</taxon>
        <taxon>Danxiaibacter</taxon>
    </lineage>
</organism>
<dbReference type="Proteomes" id="UP001560573">
    <property type="component" value="Unassembled WGS sequence"/>
</dbReference>
<sequence length="661" mass="73813">MPLNKNSVRLLLELGRIVPFVAFVISCFYSNNSHAAIKLPALVRDSMILQRDAELKIWGWAAKEEKVEVVFNKKRYNTTASTDGKWSISLPRMQAGGPFDMTIKGSNTIALHDILIGDVWLCSGQSNMVLPMERVKEKYPDDIETANFPEIRQFFIPQQTSLTGALDTILPGNWKSATPKNVLQFSAVAYFFAREIYQKYHVPIGIINASVGGSPIESWMSEEALKTFPVSYNLLLRNRDTASINLRNKQAAAQTSALRQKQDQRDEGLQGKPAWYDTSFIPKGWQNINVPGYWEDLGLKDLDGIVWLRKVVEIPASMTDKPAKLYMGRIVDADFLYVNGVQSGNITYQYPPRRYELPAGLLKPGKNTITIRVINYSGKGGFVPDKPYYLKLGDDTLDLKGQWQFKIAEVFGQGDTTPSAIPVQYQPAALYNAMIHPLKNYSIKGILWYQGESNAAAPENYAGMMSALINNWRSLWQKPDLPFLYVQLANFMDQTFAPTESDWARLRDAQLKTLKVPNTAMAVAIDLGEWNDIHPLNKKDAGHRLALAAQKVGYGEKDLVYSGPVCDSATRDGNKAVLHFSNTGSGLVSSDGEPLQQFAVAGADKKFVWAKAEIKDNTVVVWNEAISNPVYVRYAWADNPFGANLYNKEGLPASPFEVGVR</sequence>
<proteinExistence type="predicted"/>
<gene>
    <name evidence="3" type="ORF">QTN47_16905</name>
</gene>
<reference evidence="3 4" key="1">
    <citation type="submission" date="2023-07" db="EMBL/GenBank/DDBJ databases">
        <authorList>
            <person name="Lian W.-H."/>
        </authorList>
    </citation>
    <scope>NUCLEOTIDE SEQUENCE [LARGE SCALE GENOMIC DNA]</scope>
    <source>
        <strain evidence="3 4">SYSU DXS3180</strain>
    </source>
</reference>
<feature type="domain" description="Sialate O-acetylesterase" evidence="2">
    <location>
        <begin position="428"/>
        <end position="534"/>
    </location>
</feature>
<dbReference type="Gene3D" id="3.40.50.1110">
    <property type="entry name" value="SGNH hydrolase"/>
    <property type="match status" value="2"/>
</dbReference>
<dbReference type="Gene3D" id="2.60.120.260">
    <property type="entry name" value="Galactose-binding domain-like"/>
    <property type="match status" value="1"/>
</dbReference>
<evidence type="ECO:0000259" key="2">
    <source>
        <dbReference type="Pfam" id="PF03629"/>
    </source>
</evidence>
<dbReference type="SUPFAM" id="SSF49785">
    <property type="entry name" value="Galactose-binding domain-like"/>
    <property type="match status" value="1"/>
</dbReference>
<comment type="caution">
    <text evidence="3">The sequence shown here is derived from an EMBL/GenBank/DDBJ whole genome shotgun (WGS) entry which is preliminary data.</text>
</comment>
<dbReference type="InterPro" id="IPR039329">
    <property type="entry name" value="SIAE"/>
</dbReference>
<evidence type="ECO:0000313" key="3">
    <source>
        <dbReference type="EMBL" id="MEX6689191.1"/>
    </source>
</evidence>
<protein>
    <submittedName>
        <fullName evidence="3">Sialate O-acetylesterase</fullName>
    </submittedName>
</protein>
<dbReference type="SUPFAM" id="SSF52266">
    <property type="entry name" value="SGNH hydrolase"/>
    <property type="match status" value="1"/>
</dbReference>
<dbReference type="PANTHER" id="PTHR22901">
    <property type="entry name" value="SIALATE O-ACETYLESTERASE"/>
    <property type="match status" value="1"/>
</dbReference>
<dbReference type="RefSeq" id="WP_369330598.1">
    <property type="nucleotide sequence ID" value="NZ_JAULBC010000005.1"/>
</dbReference>
<keyword evidence="4" id="KW-1185">Reference proteome</keyword>